<dbReference type="AlphaFoldDB" id="A0A4S8M081"/>
<dbReference type="Proteomes" id="UP000297245">
    <property type="component" value="Unassembled WGS sequence"/>
</dbReference>
<name>A0A4S8M081_DENBC</name>
<gene>
    <name evidence="1" type="ORF">K435DRAFT_798141</name>
</gene>
<evidence type="ECO:0000313" key="1">
    <source>
        <dbReference type="EMBL" id="THU95426.1"/>
    </source>
</evidence>
<sequence length="180" mass="20443">MIISHGNLRFRASAIIVLNYQLSFEVMGWLNQLRHKLRYGAQSLLAVLDSDSENETDLDTTCVQIPSYHGVLNNLTPLPTRSHTTEEENQVADQLMTRSEPNSPKKPGQGVKEVPFHELHDHVPVYQQGKIVSYRDISPQWEQHKTQQVLVTNQDGNLSERLQEKVKGCNKIWSSEEGVG</sequence>
<protein>
    <submittedName>
        <fullName evidence="1">Uncharacterized protein</fullName>
    </submittedName>
</protein>
<organism evidence="1 2">
    <name type="scientific">Dendrothele bispora (strain CBS 962.96)</name>
    <dbReference type="NCBI Taxonomy" id="1314807"/>
    <lineage>
        <taxon>Eukaryota</taxon>
        <taxon>Fungi</taxon>
        <taxon>Dikarya</taxon>
        <taxon>Basidiomycota</taxon>
        <taxon>Agaricomycotina</taxon>
        <taxon>Agaricomycetes</taxon>
        <taxon>Agaricomycetidae</taxon>
        <taxon>Agaricales</taxon>
        <taxon>Agaricales incertae sedis</taxon>
        <taxon>Dendrothele</taxon>
    </lineage>
</organism>
<dbReference type="EMBL" id="ML179200">
    <property type="protein sequence ID" value="THU95426.1"/>
    <property type="molecule type" value="Genomic_DNA"/>
</dbReference>
<reference evidence="1 2" key="1">
    <citation type="journal article" date="2019" name="Nat. Ecol. Evol.">
        <title>Megaphylogeny resolves global patterns of mushroom evolution.</title>
        <authorList>
            <person name="Varga T."/>
            <person name="Krizsan K."/>
            <person name="Foldi C."/>
            <person name="Dima B."/>
            <person name="Sanchez-Garcia M."/>
            <person name="Sanchez-Ramirez S."/>
            <person name="Szollosi G.J."/>
            <person name="Szarkandi J.G."/>
            <person name="Papp V."/>
            <person name="Albert L."/>
            <person name="Andreopoulos W."/>
            <person name="Angelini C."/>
            <person name="Antonin V."/>
            <person name="Barry K.W."/>
            <person name="Bougher N.L."/>
            <person name="Buchanan P."/>
            <person name="Buyck B."/>
            <person name="Bense V."/>
            <person name="Catcheside P."/>
            <person name="Chovatia M."/>
            <person name="Cooper J."/>
            <person name="Damon W."/>
            <person name="Desjardin D."/>
            <person name="Finy P."/>
            <person name="Geml J."/>
            <person name="Haridas S."/>
            <person name="Hughes K."/>
            <person name="Justo A."/>
            <person name="Karasinski D."/>
            <person name="Kautmanova I."/>
            <person name="Kiss B."/>
            <person name="Kocsube S."/>
            <person name="Kotiranta H."/>
            <person name="LaButti K.M."/>
            <person name="Lechner B.E."/>
            <person name="Liimatainen K."/>
            <person name="Lipzen A."/>
            <person name="Lukacs Z."/>
            <person name="Mihaltcheva S."/>
            <person name="Morgado L.N."/>
            <person name="Niskanen T."/>
            <person name="Noordeloos M.E."/>
            <person name="Ohm R.A."/>
            <person name="Ortiz-Santana B."/>
            <person name="Ovrebo C."/>
            <person name="Racz N."/>
            <person name="Riley R."/>
            <person name="Savchenko A."/>
            <person name="Shiryaev A."/>
            <person name="Soop K."/>
            <person name="Spirin V."/>
            <person name="Szebenyi C."/>
            <person name="Tomsovsky M."/>
            <person name="Tulloss R.E."/>
            <person name="Uehling J."/>
            <person name="Grigoriev I.V."/>
            <person name="Vagvolgyi C."/>
            <person name="Papp T."/>
            <person name="Martin F.M."/>
            <person name="Miettinen O."/>
            <person name="Hibbett D.S."/>
            <person name="Nagy L.G."/>
        </authorList>
    </citation>
    <scope>NUCLEOTIDE SEQUENCE [LARGE SCALE GENOMIC DNA]</scope>
    <source>
        <strain evidence="1 2">CBS 962.96</strain>
    </source>
</reference>
<accession>A0A4S8M081</accession>
<proteinExistence type="predicted"/>
<evidence type="ECO:0000313" key="2">
    <source>
        <dbReference type="Proteomes" id="UP000297245"/>
    </source>
</evidence>
<keyword evidence="2" id="KW-1185">Reference proteome</keyword>